<dbReference type="Gene3D" id="3.40.50.150">
    <property type="entry name" value="Vaccinia Virus protein VP39"/>
    <property type="match status" value="1"/>
</dbReference>
<sequence length="275" mass="30668">MSNSPSRSFQIKANEKDQKISIQISELAGIKAENLGLATWGASVVLANVLHRWKDTEWVTDLQQQQQTPSTNTAITKIPILELGSGTGLSGLAASQLFHLPAILTDLPSIIPGIDMNISLNNKCECLSGILDWKSPTTLHHSNNNTTLTTSSSSSSSSSASIILAADTCYTTSHPTLISNTVSHWLSRDRKSRAIFCYPLRMAYIDHARNLWDKMEEKGFVCLEEGKETSGEETYGEFERDVPYEWSVWGWKEFHKDAAAKREEEEKGQSVWMSW</sequence>
<dbReference type="Proteomes" id="UP000070133">
    <property type="component" value="Unassembled WGS sequence"/>
</dbReference>
<proteinExistence type="predicted"/>
<evidence type="ECO:0000313" key="1">
    <source>
        <dbReference type="EMBL" id="KXS98864.1"/>
    </source>
</evidence>
<organism evidence="1 2">
    <name type="scientific">Pseudocercospora eumusae</name>
    <dbReference type="NCBI Taxonomy" id="321146"/>
    <lineage>
        <taxon>Eukaryota</taxon>
        <taxon>Fungi</taxon>
        <taxon>Dikarya</taxon>
        <taxon>Ascomycota</taxon>
        <taxon>Pezizomycotina</taxon>
        <taxon>Dothideomycetes</taxon>
        <taxon>Dothideomycetidae</taxon>
        <taxon>Mycosphaerellales</taxon>
        <taxon>Mycosphaerellaceae</taxon>
        <taxon>Pseudocercospora</taxon>
    </lineage>
</organism>
<dbReference type="GO" id="GO:0005829">
    <property type="term" value="C:cytosol"/>
    <property type="evidence" value="ECO:0007669"/>
    <property type="project" value="TreeGrafter"/>
</dbReference>
<dbReference type="EMBL" id="LFZN01000104">
    <property type="protein sequence ID" value="KXS98864.1"/>
    <property type="molecule type" value="Genomic_DNA"/>
</dbReference>
<keyword evidence="2" id="KW-1185">Reference proteome</keyword>
<dbReference type="Pfam" id="PF10294">
    <property type="entry name" value="Methyltransf_16"/>
    <property type="match status" value="1"/>
</dbReference>
<dbReference type="PANTHER" id="PTHR14614:SF156">
    <property type="entry name" value="PROTEIN-LYSINE N-METHYLTRANSFERASE EFM2"/>
    <property type="match status" value="1"/>
</dbReference>
<protein>
    <submittedName>
        <fullName evidence="1">Uncharacterized protein</fullName>
    </submittedName>
</protein>
<accession>A0A139H8V0</accession>
<dbReference type="OrthoDB" id="433955at2759"/>
<dbReference type="PANTHER" id="PTHR14614">
    <property type="entry name" value="HEPATOCELLULAR CARCINOMA-ASSOCIATED ANTIGEN"/>
    <property type="match status" value="1"/>
</dbReference>
<dbReference type="InterPro" id="IPR019410">
    <property type="entry name" value="Methyltransf_16"/>
</dbReference>
<dbReference type="STRING" id="321146.A0A139H8V0"/>
<reference evidence="1 2" key="1">
    <citation type="submission" date="2015-07" db="EMBL/GenBank/DDBJ databases">
        <title>Comparative genomics of the Sigatoka disease complex on banana suggests a link between parallel evolutionary changes in Pseudocercospora fijiensis and Pseudocercospora eumusae and increased virulence on the banana host.</title>
        <authorList>
            <person name="Chang T.-C."/>
            <person name="Salvucci A."/>
            <person name="Crous P.W."/>
            <person name="Stergiopoulos I."/>
        </authorList>
    </citation>
    <scope>NUCLEOTIDE SEQUENCE [LARGE SCALE GENOMIC DNA]</scope>
    <source>
        <strain evidence="1 2">CBS 114824</strain>
    </source>
</reference>
<gene>
    <name evidence="1" type="ORF">AC578_10831</name>
</gene>
<dbReference type="GO" id="GO:0008757">
    <property type="term" value="F:S-adenosylmethionine-dependent methyltransferase activity"/>
    <property type="evidence" value="ECO:0007669"/>
    <property type="project" value="UniProtKB-ARBA"/>
</dbReference>
<name>A0A139H8V0_9PEZI</name>
<comment type="caution">
    <text evidence="1">The sequence shown here is derived from an EMBL/GenBank/DDBJ whole genome shotgun (WGS) entry which is preliminary data.</text>
</comment>
<dbReference type="InterPro" id="IPR029063">
    <property type="entry name" value="SAM-dependent_MTases_sf"/>
</dbReference>
<dbReference type="AlphaFoldDB" id="A0A139H8V0"/>
<evidence type="ECO:0000313" key="2">
    <source>
        <dbReference type="Proteomes" id="UP000070133"/>
    </source>
</evidence>